<organismHost>
    <name type="scientific">Chlorella</name>
    <dbReference type="NCBI Taxonomy" id="3071"/>
</organismHost>
<reference evidence="2 3" key="7">
    <citation type="journal article" date="2000" name="Virology">
        <title>Characterization of a beta-1,3-glucanase encoded by chlorella virus PBCV-1.</title>
        <authorList>
            <person name="Sun L."/>
            <person name="Gurnon J.R."/>
            <person name="Adams B.J."/>
            <person name="Graves M.V."/>
            <person name="Van Etten J.L."/>
        </authorList>
    </citation>
    <scope>NUCLEOTIDE SEQUENCE [LARGE SCALE GENOMIC DNA]</scope>
</reference>
<feature type="transmembrane region" description="Helical" evidence="1">
    <location>
        <begin position="34"/>
        <end position="51"/>
    </location>
</feature>
<evidence type="ECO:0000256" key="1">
    <source>
        <dbReference type="SAM" id="Phobius"/>
    </source>
</evidence>
<dbReference type="KEGG" id="vg:10971120"/>
<dbReference type="GeneID" id="10971120"/>
<evidence type="ECO:0000313" key="2">
    <source>
        <dbReference type="EMBL" id="AEI70100.1"/>
    </source>
</evidence>
<dbReference type="EMBL" id="JF411744">
    <property type="protein sequence ID" value="AEI70100.1"/>
    <property type="molecule type" value="Genomic_DNA"/>
</dbReference>
<dbReference type="RefSeq" id="YP_004678955.1">
    <property type="nucleotide sequence ID" value="NC_000852.5"/>
</dbReference>
<accession>F8TU39</accession>
<organism evidence="2 3">
    <name type="scientific">Paramecium bursaria Chlorella virus 1</name>
    <name type="common">PBCV-1</name>
    <dbReference type="NCBI Taxonomy" id="10506"/>
    <lineage>
        <taxon>Viruses</taxon>
        <taxon>Varidnaviria</taxon>
        <taxon>Bamfordvirae</taxon>
        <taxon>Nucleocytoviricota</taxon>
        <taxon>Megaviricetes</taxon>
        <taxon>Algavirales</taxon>
        <taxon>Phycodnaviridae</taxon>
        <taxon>Chlorovirus</taxon>
        <taxon>Chlorovirus vanettense</taxon>
    </lineage>
</organism>
<reference evidence="2 3" key="4">
    <citation type="journal article" date="1996" name="Virology">
        <title>Analysis of 76 kb of the chlorella virus PBCV-1 330-kb genome: map positions 182 to 258.</title>
        <authorList>
            <person name="Kutish G.F."/>
            <person name="Li Y."/>
            <person name="Lu Z."/>
            <person name="Furuta M."/>
            <person name="Rock D.L."/>
            <person name="Van Etten J.L."/>
        </authorList>
    </citation>
    <scope>NUCLEOTIDE SEQUENCE [LARGE SCALE GENOMIC DNA]</scope>
</reference>
<protein>
    <submittedName>
        <fullName evidence="2">Uncharacterized protein</fullName>
    </submittedName>
</protein>
<reference evidence="2 3" key="8">
    <citation type="journal article" date="2010" name="J. Virol.">
        <title>Microarray analysis of Paramecium bursaria chlorella virus 1 transcription.</title>
        <authorList>
            <person name="Yanai-Balser G.M."/>
            <person name="Duncan G.A."/>
            <person name="Eudy J.D."/>
            <person name="Wang D."/>
            <person name="Li X."/>
            <person name="Agarkova I.V."/>
            <person name="Dunigan D.D."/>
            <person name="Van Etten J.L."/>
        </authorList>
    </citation>
    <scope>NUCLEOTIDE SEQUENCE [LARGE SCALE GENOMIC DNA]</scope>
</reference>
<keyword evidence="1" id="KW-0472">Membrane</keyword>
<keyword evidence="1" id="KW-0812">Transmembrane</keyword>
<reference evidence="2 3" key="1">
    <citation type="journal article" date="1995" name="Virology">
        <title>Analysis of 45 kb of DNA located at the left end of the chlorella virus PBCV-1 genome.</title>
        <authorList>
            <person name="Lu Z."/>
            <person name="Li Y."/>
            <person name="Zhang Y."/>
            <person name="Kutish G.F."/>
            <person name="Rock D.L."/>
            <person name="Van Etten J.L."/>
        </authorList>
    </citation>
    <scope>NUCLEOTIDE SEQUENCE [LARGE SCALE GENOMIC DNA]</scope>
</reference>
<keyword evidence="3" id="KW-1185">Reference proteome</keyword>
<name>F8TU39_PBCV1</name>
<sequence length="56" mass="6279">MSGALTQLVATGAQDVYLTGGDIDYETNNKTNKYLLIFGISFFITLVFIWIRGTMR</sequence>
<keyword evidence="1" id="KW-1133">Transmembrane helix</keyword>
<reference evidence="2 3" key="2">
    <citation type="journal article" date="1995" name="Virology">
        <title>Analysis of 43 kb of the Chlorella virus PBCV-1 330-kb genome: map positions 45 to 88.</title>
        <authorList>
            <person name="Li Y."/>
            <person name="Lu Z."/>
            <person name="Burbank D.E."/>
            <person name="Kutish G.F."/>
            <person name="Rock D.L."/>
            <person name="Van Etten J.L."/>
        </authorList>
    </citation>
    <scope>NUCLEOTIDE SEQUENCE [LARGE SCALE GENOMIC DNA]</scope>
</reference>
<reference evidence="2 3" key="3">
    <citation type="journal article" date="1996" name="Virology">
        <title>Analysis of 94 kb of the chlorella virus PBCV-1 330-kb genome: map positions 88 to 182.</title>
        <authorList>
            <person name="Lu Z."/>
            <person name="Li Y."/>
            <person name="Que Q."/>
            <person name="Kutish G.F."/>
            <person name="Rock D.L."/>
            <person name="Van Etten J.L."/>
        </authorList>
    </citation>
    <scope>NUCLEOTIDE SEQUENCE [LARGE SCALE GENOMIC DNA]</scope>
</reference>
<proteinExistence type="predicted"/>
<reference evidence="2 3" key="6">
    <citation type="journal article" date="1999" name="Virology">
        <title>Chlorella virus PBCV-1 encodes a functional homospermidine synthase.</title>
        <authorList>
            <person name="Kaiser A."/>
            <person name="Vollmert M."/>
            <person name="Tholl D."/>
            <person name="Graves M.V."/>
            <person name="Gurnon J.R."/>
            <person name="Xing W."/>
            <person name="Lisec A.D."/>
            <person name="Nickerson K.W."/>
            <person name="Van Etten J.L."/>
        </authorList>
    </citation>
    <scope>NUCLEOTIDE SEQUENCE [LARGE SCALE GENOMIC DNA]</scope>
</reference>
<reference evidence="2 3" key="5">
    <citation type="journal article" date="1997" name="Virology">
        <title>Analysis of 74 kb of DNA located at the right end of the 330-kb chlorella virus PBCV-1 genome.</title>
        <authorList>
            <person name="Li Y."/>
            <person name="Lu Z."/>
            <person name="Sun L."/>
            <person name="Ropp S."/>
            <person name="Kutish G.F."/>
            <person name="Rock D.L."/>
            <person name="Van Etten J.L."/>
        </authorList>
    </citation>
    <scope>NUCLEOTIDE SEQUENCE [LARGE SCALE GENOMIC DNA]</scope>
</reference>
<evidence type="ECO:0000313" key="3">
    <source>
        <dbReference type="Proteomes" id="UP000000862"/>
    </source>
</evidence>
<gene>
    <name evidence="2" type="primary">A439aR</name>
</gene>
<dbReference type="Proteomes" id="UP000000862">
    <property type="component" value="Segment"/>
</dbReference>
<dbReference type="OrthoDB" id="39085at10239"/>